<gene>
    <name evidence="2" type="ORF">MNV_230001</name>
</gene>
<proteinExistence type="predicted"/>
<feature type="transmembrane region" description="Helical" evidence="1">
    <location>
        <begin position="246"/>
        <end position="267"/>
    </location>
</feature>
<protein>
    <submittedName>
        <fullName evidence="2">Uncharacterized protein</fullName>
    </submittedName>
</protein>
<keyword evidence="1" id="KW-0472">Membrane</keyword>
<evidence type="ECO:0000256" key="1">
    <source>
        <dbReference type="SAM" id="Phobius"/>
    </source>
</evidence>
<dbReference type="AlphaFoldDB" id="A0A284VP66"/>
<evidence type="ECO:0000313" key="3">
    <source>
        <dbReference type="Proteomes" id="UP000218615"/>
    </source>
</evidence>
<sequence>MSFFNGVSGIKMRIVVTALILLSNLQPAAATTISLDKTIDTLDRTLAYQGEIYDIRDIGAYSLGETVNITVNATDVESFQLSLLDKNKNFLWNHMVYYTDGMAEAVMPGGAVTVPGTYVFAVFYQGDILAVKPVVISKYNLSVIPSSTIVPAGGTLHVKVRVSPDTSLPVRVVLVKNSSSLESSANRTQDGIYETDINIPESAYSRFSLYAAIASDNIILGYPELIGISGEGTINVTELSPQAPTAAGYILPAVAFLFLTGVIFLVLRKIRS</sequence>
<dbReference type="EMBL" id="FZMP01000146">
    <property type="protein sequence ID" value="SNQ61080.1"/>
    <property type="molecule type" value="Genomic_DNA"/>
</dbReference>
<name>A0A284VP66_9EURY</name>
<keyword evidence="1" id="KW-1133">Transmembrane helix</keyword>
<evidence type="ECO:0000313" key="2">
    <source>
        <dbReference type="EMBL" id="SNQ61080.1"/>
    </source>
</evidence>
<dbReference type="Proteomes" id="UP000218615">
    <property type="component" value="Unassembled WGS sequence"/>
</dbReference>
<accession>A0A284VP66</accession>
<reference evidence="3" key="1">
    <citation type="submission" date="2017-06" db="EMBL/GenBank/DDBJ databases">
        <authorList>
            <person name="Cremers G."/>
        </authorList>
    </citation>
    <scope>NUCLEOTIDE SEQUENCE [LARGE SCALE GENOMIC DNA]</scope>
</reference>
<organism evidence="2 3">
    <name type="scientific">Candidatus Methanoperedens nitratireducens</name>
    <dbReference type="NCBI Taxonomy" id="1392998"/>
    <lineage>
        <taxon>Archaea</taxon>
        <taxon>Methanobacteriati</taxon>
        <taxon>Methanobacteriota</taxon>
        <taxon>Stenosarchaea group</taxon>
        <taxon>Methanomicrobia</taxon>
        <taxon>Methanosarcinales</taxon>
        <taxon>ANME-2 cluster</taxon>
        <taxon>Candidatus Methanoperedentaceae</taxon>
        <taxon>Candidatus Methanoperedens</taxon>
    </lineage>
</organism>
<keyword evidence="3" id="KW-1185">Reference proteome</keyword>
<keyword evidence="1" id="KW-0812">Transmembrane</keyword>